<name>A0A2K4ZH10_9FIRM</name>
<dbReference type="InterPro" id="IPR003593">
    <property type="entry name" value="AAA+_ATPase"/>
</dbReference>
<evidence type="ECO:0000259" key="2">
    <source>
        <dbReference type="SMART" id="SM00382"/>
    </source>
</evidence>
<dbReference type="InterPro" id="IPR002611">
    <property type="entry name" value="IstB_ATP-bd"/>
</dbReference>
<dbReference type="NCBIfam" id="NF005992">
    <property type="entry name" value="PRK08116.1"/>
    <property type="match status" value="1"/>
</dbReference>
<sequence length="294" mass="33941">MKELEGIAAGVFMEAAQKAGEAESSTGDYTDGDGLLHCGKCHKPKEKVLEFPGYLDRNGTRRKMKVRCMCDCETAAREKMARREKEREEMQQLQRLRDSSLIESRLREARLSSFVKTRDNQNLYKMAQRYVEKFEDMYKKSQGILFWGTVGTGKSFTAACIANELLDRRIPVIMTSFVKILQNIQGGSVDEAQYIAQLNRAKLLIIDDLGTERNTDYALEKVYNVIDSRYLSGKPLILTTNLTLTEMQEAQDTRFKRIYDRIFEMCYPFRVYGDSWRMGQAAQRFEDMRSILEG</sequence>
<dbReference type="Pfam" id="PF01695">
    <property type="entry name" value="IstB_IS21"/>
    <property type="match status" value="1"/>
</dbReference>
<dbReference type="Proteomes" id="UP000236311">
    <property type="component" value="Unassembled WGS sequence"/>
</dbReference>
<accession>A0A2K4ZH10</accession>
<dbReference type="CDD" id="cd00009">
    <property type="entry name" value="AAA"/>
    <property type="match status" value="1"/>
</dbReference>
<feature type="coiled-coil region" evidence="1">
    <location>
        <begin position="73"/>
        <end position="103"/>
    </location>
</feature>
<evidence type="ECO:0000313" key="3">
    <source>
        <dbReference type="EMBL" id="SOY29716.1"/>
    </source>
</evidence>
<proteinExistence type="predicted"/>
<dbReference type="PANTHER" id="PTHR30050">
    <property type="entry name" value="CHROMOSOMAL REPLICATION INITIATOR PROTEIN DNAA"/>
    <property type="match status" value="1"/>
</dbReference>
<evidence type="ECO:0000313" key="4">
    <source>
        <dbReference type="Proteomes" id="UP000236311"/>
    </source>
</evidence>
<evidence type="ECO:0000256" key="1">
    <source>
        <dbReference type="SAM" id="Coils"/>
    </source>
</evidence>
<dbReference type="EMBL" id="OFSM01000011">
    <property type="protein sequence ID" value="SOY29716.1"/>
    <property type="molecule type" value="Genomic_DNA"/>
</dbReference>
<protein>
    <submittedName>
        <fullName evidence="3">DNA replication protein DnaC</fullName>
    </submittedName>
</protein>
<organism evidence="3 4">
    <name type="scientific">Acetatifactor muris</name>
    <dbReference type="NCBI Taxonomy" id="879566"/>
    <lineage>
        <taxon>Bacteria</taxon>
        <taxon>Bacillati</taxon>
        <taxon>Bacillota</taxon>
        <taxon>Clostridia</taxon>
        <taxon>Lachnospirales</taxon>
        <taxon>Lachnospiraceae</taxon>
        <taxon>Acetatifactor</taxon>
    </lineage>
</organism>
<dbReference type="PANTHER" id="PTHR30050:SF4">
    <property type="entry name" value="ATP-BINDING PROTEIN RV3427C IN INSERTION SEQUENCE-RELATED"/>
    <property type="match status" value="1"/>
</dbReference>
<dbReference type="SMART" id="SM00382">
    <property type="entry name" value="AAA"/>
    <property type="match status" value="1"/>
</dbReference>
<gene>
    <name evidence="3" type="primary">dnaC_2</name>
    <name evidence="3" type="ORF">AMURIS_02437</name>
</gene>
<reference evidence="3 4" key="1">
    <citation type="submission" date="2018-01" db="EMBL/GenBank/DDBJ databases">
        <authorList>
            <person name="Gaut B.S."/>
            <person name="Morton B.R."/>
            <person name="Clegg M.T."/>
            <person name="Duvall M.R."/>
        </authorList>
    </citation>
    <scope>NUCLEOTIDE SEQUENCE [LARGE SCALE GENOMIC DNA]</scope>
    <source>
        <strain evidence="3">GP69</strain>
    </source>
</reference>
<dbReference type="AlphaFoldDB" id="A0A2K4ZH10"/>
<feature type="domain" description="AAA+ ATPase" evidence="2">
    <location>
        <begin position="140"/>
        <end position="269"/>
    </location>
</feature>
<dbReference type="GO" id="GO:0005524">
    <property type="term" value="F:ATP binding"/>
    <property type="evidence" value="ECO:0007669"/>
    <property type="project" value="InterPro"/>
</dbReference>
<dbReference type="Gene3D" id="3.40.50.300">
    <property type="entry name" value="P-loop containing nucleotide triphosphate hydrolases"/>
    <property type="match status" value="1"/>
</dbReference>
<keyword evidence="1" id="KW-0175">Coiled coil</keyword>
<dbReference type="RefSeq" id="WP_242982412.1">
    <property type="nucleotide sequence ID" value="NZ_JANJZD010000010.1"/>
</dbReference>
<dbReference type="GO" id="GO:0006260">
    <property type="term" value="P:DNA replication"/>
    <property type="evidence" value="ECO:0007669"/>
    <property type="project" value="TreeGrafter"/>
</dbReference>
<dbReference type="SUPFAM" id="SSF52540">
    <property type="entry name" value="P-loop containing nucleoside triphosphate hydrolases"/>
    <property type="match status" value="1"/>
</dbReference>
<dbReference type="InterPro" id="IPR027417">
    <property type="entry name" value="P-loop_NTPase"/>
</dbReference>
<keyword evidence="4" id="KW-1185">Reference proteome</keyword>